<dbReference type="SUPFAM" id="SSF53649">
    <property type="entry name" value="Alkaline phosphatase-like"/>
    <property type="match status" value="1"/>
</dbReference>
<dbReference type="PANTHER" id="PTHR42693:SF53">
    <property type="entry name" value="ENDO-4-O-SULFATASE"/>
    <property type="match status" value="1"/>
</dbReference>
<feature type="region of interest" description="Disordered" evidence="3">
    <location>
        <begin position="667"/>
        <end position="688"/>
    </location>
</feature>
<feature type="compositionally biased region" description="Low complexity" evidence="3">
    <location>
        <begin position="236"/>
        <end position="251"/>
    </location>
</feature>
<dbReference type="EMBL" id="CAESAL010000051">
    <property type="protein sequence ID" value="CAB4344187.1"/>
    <property type="molecule type" value="Genomic_DNA"/>
</dbReference>
<dbReference type="InterPro" id="IPR017850">
    <property type="entry name" value="Alkaline_phosphatase_core_sf"/>
</dbReference>
<evidence type="ECO:0000259" key="4">
    <source>
        <dbReference type="Pfam" id="PF00884"/>
    </source>
</evidence>
<proteinExistence type="inferred from homology"/>
<dbReference type="Gene3D" id="3.40.720.10">
    <property type="entry name" value="Alkaline Phosphatase, subunit A"/>
    <property type="match status" value="1"/>
</dbReference>
<protein>
    <submittedName>
        <fullName evidence="5">Unannotated protein</fullName>
    </submittedName>
</protein>
<keyword evidence="2" id="KW-0378">Hydrolase</keyword>
<evidence type="ECO:0000313" key="5">
    <source>
        <dbReference type="EMBL" id="CAB4344187.1"/>
    </source>
</evidence>
<evidence type="ECO:0000256" key="2">
    <source>
        <dbReference type="ARBA" id="ARBA00022801"/>
    </source>
</evidence>
<dbReference type="InterPro" id="IPR006311">
    <property type="entry name" value="TAT_signal"/>
</dbReference>
<feature type="domain" description="Sulfatase N-terminal" evidence="4">
    <location>
        <begin position="68"/>
        <end position="453"/>
    </location>
</feature>
<name>A0A6J5ZTL5_9ZZZZ</name>
<reference evidence="5" key="1">
    <citation type="submission" date="2020-05" db="EMBL/GenBank/DDBJ databases">
        <authorList>
            <person name="Chiriac C."/>
            <person name="Salcher M."/>
            <person name="Ghai R."/>
            <person name="Kavagutti S V."/>
        </authorList>
    </citation>
    <scope>NUCLEOTIDE SEQUENCE</scope>
</reference>
<evidence type="ECO:0000256" key="1">
    <source>
        <dbReference type="ARBA" id="ARBA00008779"/>
    </source>
</evidence>
<feature type="region of interest" description="Disordered" evidence="3">
    <location>
        <begin position="232"/>
        <end position="257"/>
    </location>
</feature>
<organism evidence="5">
    <name type="scientific">freshwater metagenome</name>
    <dbReference type="NCBI Taxonomy" id="449393"/>
    <lineage>
        <taxon>unclassified sequences</taxon>
        <taxon>metagenomes</taxon>
        <taxon>ecological metagenomes</taxon>
    </lineage>
</organism>
<dbReference type="AlphaFoldDB" id="A0A6J5ZTL5"/>
<dbReference type="InterPro" id="IPR050738">
    <property type="entry name" value="Sulfatase"/>
</dbReference>
<dbReference type="PROSITE" id="PS51318">
    <property type="entry name" value="TAT"/>
    <property type="match status" value="1"/>
</dbReference>
<gene>
    <name evidence="5" type="ORF">UFOPK3331_01326</name>
</gene>
<dbReference type="Pfam" id="PF00884">
    <property type="entry name" value="Sulfatase"/>
    <property type="match status" value="1"/>
</dbReference>
<dbReference type="PANTHER" id="PTHR42693">
    <property type="entry name" value="ARYLSULFATASE FAMILY MEMBER"/>
    <property type="match status" value="1"/>
</dbReference>
<comment type="similarity">
    <text evidence="1">Belongs to the sulfatase family.</text>
</comment>
<dbReference type="GO" id="GO:0004065">
    <property type="term" value="F:arylsulfatase activity"/>
    <property type="evidence" value="ECO:0007669"/>
    <property type="project" value="TreeGrafter"/>
</dbReference>
<evidence type="ECO:0000256" key="3">
    <source>
        <dbReference type="SAM" id="MobiDB-lite"/>
    </source>
</evidence>
<sequence length="688" mass="74974">MNDGNESENERGTVSRRSVLKGVGAAGVVAAAAVAGVTPAGAKSAESVSPASVPLPPWVARPPLMTRPNFLVVIVDEQRFPPSYESDALKTWRETNLPAQAMLRAKGLELLDHHIMASACAPSRTSFLTGQYPSLHGVSQTSGIAKSAIEEDLYWLDPTTVPTMGDWFRAGGYDTFYKGKWHVSDADLYEPGTHTAYPSYNLTTGARDMAAEQIYLDAGLLEKFGFTGWVGPEPHGANPNNSASSGPNGSGRDAVYSAQGSTQLEALKTWQKPWVLVTSFVNPHDIVLWGQLSLAQGQLYLQQQLDGSNVPEDLFKDADFLRSFEDDLSKKPDAQASYRDTYPKALQPTLNNSAYRRFYYQLQKEVDAEIKKVLDTLVSDNPTHQNTIVVYFSDHGELLGAHGGLHQKWHVAYDEVIKVPFIFHNPTLFPTPTTTAVPTSHADLLPTMLGLAGLNQAALKADLSTTFTQVKTLPGRDLSAMVLGETSWSTIADQPQFFMTDDEPMRGAQQIAWNGKMYPAVAEPCHLETVIAHLPTGLAGAKQRWKYTRYFDNPAFWTTPTPAPTPRDVATIVNGNTLIPGPKTAETTVKTTPEPDQLEIYNTSVDPLELENIAADRVLMATERIQGIVAQLVTLLDQQKAQKRLSPNAVVSSSATTGMFRFGTGSDDAPADVTSQDQTAPVVPVFTR</sequence>
<accession>A0A6J5ZTL5</accession>
<dbReference type="InterPro" id="IPR000917">
    <property type="entry name" value="Sulfatase_N"/>
</dbReference>